<proteinExistence type="predicted"/>
<dbReference type="AlphaFoldDB" id="A0A7X6BCZ6"/>
<dbReference type="Proteomes" id="UP000531251">
    <property type="component" value="Unassembled WGS sequence"/>
</dbReference>
<keyword evidence="2" id="KW-1185">Reference proteome</keyword>
<dbReference type="RefSeq" id="WP_125972072.1">
    <property type="nucleotide sequence ID" value="NZ_BAAADY010000006.1"/>
</dbReference>
<organism evidence="1 2">
    <name type="scientific">Sphingomonas trueperi</name>
    <dbReference type="NCBI Taxonomy" id="53317"/>
    <lineage>
        <taxon>Bacteria</taxon>
        <taxon>Pseudomonadati</taxon>
        <taxon>Pseudomonadota</taxon>
        <taxon>Alphaproteobacteria</taxon>
        <taxon>Sphingomonadales</taxon>
        <taxon>Sphingomonadaceae</taxon>
        <taxon>Sphingomonas</taxon>
    </lineage>
</organism>
<reference evidence="1 2" key="1">
    <citation type="submission" date="2020-03" db="EMBL/GenBank/DDBJ databases">
        <title>Genomic Encyclopedia of Type Strains, Phase IV (KMG-IV): sequencing the most valuable type-strain genomes for metagenomic binning, comparative biology and taxonomic classification.</title>
        <authorList>
            <person name="Goeker M."/>
        </authorList>
    </citation>
    <scope>NUCLEOTIDE SEQUENCE [LARGE SCALE GENOMIC DNA]</scope>
    <source>
        <strain evidence="1 2">DSM 7225</strain>
    </source>
</reference>
<sequence length="154" mass="15693">MKQMRLLVAGAALAALAIGYGLLGKAGSAPPPVAQGVVAVSARPEAAPRVPPLAAAPIAIGAAPAQVETQVRLAYPLLRDVAFGCDARGCAITATIPPPTDEAFLEKRQAMLLGGLAHTVEALGYAASGPVQMEEVSENLFHIRLAVAQGRPRG</sequence>
<gene>
    <name evidence="1" type="ORF">GGR89_002085</name>
</gene>
<accession>A0A7X6BCZ6</accession>
<comment type="caution">
    <text evidence="1">The sequence shown here is derived from an EMBL/GenBank/DDBJ whole genome shotgun (WGS) entry which is preliminary data.</text>
</comment>
<name>A0A7X6BCZ6_9SPHN</name>
<evidence type="ECO:0000313" key="1">
    <source>
        <dbReference type="EMBL" id="NJB97770.1"/>
    </source>
</evidence>
<protein>
    <submittedName>
        <fullName evidence="1">Uncharacterized protein</fullName>
    </submittedName>
</protein>
<dbReference type="EMBL" id="JAATJB010000005">
    <property type="protein sequence ID" value="NJB97770.1"/>
    <property type="molecule type" value="Genomic_DNA"/>
</dbReference>
<evidence type="ECO:0000313" key="2">
    <source>
        <dbReference type="Proteomes" id="UP000531251"/>
    </source>
</evidence>